<dbReference type="RefSeq" id="WP_294180831.1">
    <property type="nucleotide sequence ID" value="NZ_JBGFFE010000040.1"/>
</dbReference>
<organism evidence="8 9">
    <name type="scientific">Clostridium lapidicellarium</name>
    <dbReference type="NCBI Taxonomy" id="3240931"/>
    <lineage>
        <taxon>Bacteria</taxon>
        <taxon>Bacillati</taxon>
        <taxon>Bacillota</taxon>
        <taxon>Clostridia</taxon>
        <taxon>Eubacteriales</taxon>
        <taxon>Clostridiaceae</taxon>
        <taxon>Clostridium</taxon>
    </lineage>
</organism>
<evidence type="ECO:0000313" key="9">
    <source>
        <dbReference type="Proteomes" id="UP001565220"/>
    </source>
</evidence>
<comment type="caution">
    <text evidence="8">The sequence shown here is derived from an EMBL/GenBank/DDBJ whole genome shotgun (WGS) entry which is preliminary data.</text>
</comment>
<dbReference type="Proteomes" id="UP001565220">
    <property type="component" value="Unassembled WGS sequence"/>
</dbReference>
<feature type="domain" description="L,D-TPase catalytic" evidence="7">
    <location>
        <begin position="67"/>
        <end position="216"/>
    </location>
</feature>
<evidence type="ECO:0000259" key="7">
    <source>
        <dbReference type="PROSITE" id="PS52029"/>
    </source>
</evidence>
<evidence type="ECO:0000313" key="8">
    <source>
        <dbReference type="EMBL" id="MEY8765002.1"/>
    </source>
</evidence>
<comment type="pathway">
    <text evidence="1 6">Cell wall biogenesis; peptidoglycan biosynthesis.</text>
</comment>
<gene>
    <name evidence="8" type="ORF">AB8S09_15370</name>
</gene>
<dbReference type="Pfam" id="PF03734">
    <property type="entry name" value="YkuD"/>
    <property type="match status" value="1"/>
</dbReference>
<protein>
    <submittedName>
        <fullName evidence="8">Murein L,D-transpeptidase family protein</fullName>
        <ecNumber evidence="8">2.-.-.-</ecNumber>
    </submittedName>
</protein>
<dbReference type="CDD" id="cd16913">
    <property type="entry name" value="YkuD_like"/>
    <property type="match status" value="1"/>
</dbReference>
<keyword evidence="3 6" id="KW-0133">Cell shape</keyword>
<dbReference type="InterPro" id="IPR038063">
    <property type="entry name" value="Transpep_catalytic_dom"/>
</dbReference>
<dbReference type="EMBL" id="JBGFFE010000040">
    <property type="protein sequence ID" value="MEY8765002.1"/>
    <property type="molecule type" value="Genomic_DNA"/>
</dbReference>
<dbReference type="InterPro" id="IPR005490">
    <property type="entry name" value="LD_TPept_cat_dom"/>
</dbReference>
<evidence type="ECO:0000256" key="4">
    <source>
        <dbReference type="ARBA" id="ARBA00022984"/>
    </source>
</evidence>
<dbReference type="PANTHER" id="PTHR36699:SF1">
    <property type="entry name" value="L,D-TRANSPEPTIDASE YAFK-RELATED"/>
    <property type="match status" value="1"/>
</dbReference>
<dbReference type="EC" id="2.-.-.-" evidence="8"/>
<sequence length="217" mass="24465">MKNKGASFPILFLVCGLILVGLVSSVSISSYVKANLNKETSYESTQLKDNEYGKIFFKKPEKFPDDISIKIYKSKRIMELYGDGRLMGRFKIGLGKTPQGKKELEGDKKTPEGSYYICYVNSQTKYTYFLGISYPNIEDAQRGLDKNIISSAQYEKIKRAIENKRQPPWNTPLGGAIGIHGGGSKYDWTYGCITLSDGDMNILKNYAPFKTPVEIYK</sequence>
<dbReference type="PANTHER" id="PTHR36699">
    <property type="entry name" value="LD-TRANSPEPTIDASE"/>
    <property type="match status" value="1"/>
</dbReference>
<keyword evidence="2 8" id="KW-0808">Transferase</keyword>
<proteinExistence type="predicted"/>
<name>A0ABV4E1H5_9CLOT</name>
<evidence type="ECO:0000256" key="3">
    <source>
        <dbReference type="ARBA" id="ARBA00022960"/>
    </source>
</evidence>
<dbReference type="SUPFAM" id="SSF141523">
    <property type="entry name" value="L,D-transpeptidase catalytic domain-like"/>
    <property type="match status" value="1"/>
</dbReference>
<dbReference type="PROSITE" id="PS52029">
    <property type="entry name" value="LD_TPASE"/>
    <property type="match status" value="1"/>
</dbReference>
<reference evidence="8 9" key="1">
    <citation type="submission" date="2024-08" db="EMBL/GenBank/DDBJ databases">
        <title>Clostridium lapicellarii sp. nov., and Clostridium renhuaiense sp. nov., two species isolated from the mud in a fermentation cellar used for producing sauce-flavour Chinese liquors.</title>
        <authorList>
            <person name="Yang F."/>
            <person name="Wang H."/>
            <person name="Chen L.Q."/>
            <person name="Zhou N."/>
            <person name="Lu J.J."/>
            <person name="Pu X.X."/>
            <person name="Wan B."/>
            <person name="Wang L."/>
            <person name="Liu S.J."/>
        </authorList>
    </citation>
    <scope>NUCLEOTIDE SEQUENCE [LARGE SCALE GENOMIC DNA]</scope>
    <source>
        <strain evidence="8 9">MT-113</strain>
    </source>
</reference>
<feature type="active site" description="Proton donor/acceptor" evidence="6">
    <location>
        <position position="180"/>
    </location>
</feature>
<evidence type="ECO:0000256" key="2">
    <source>
        <dbReference type="ARBA" id="ARBA00022679"/>
    </source>
</evidence>
<feature type="active site" description="Nucleophile" evidence="6">
    <location>
        <position position="192"/>
    </location>
</feature>
<dbReference type="GO" id="GO:0016740">
    <property type="term" value="F:transferase activity"/>
    <property type="evidence" value="ECO:0007669"/>
    <property type="project" value="UniProtKB-KW"/>
</dbReference>
<keyword evidence="4 6" id="KW-0573">Peptidoglycan synthesis</keyword>
<evidence type="ECO:0000256" key="5">
    <source>
        <dbReference type="ARBA" id="ARBA00023316"/>
    </source>
</evidence>
<keyword evidence="5 6" id="KW-0961">Cell wall biogenesis/degradation</keyword>
<keyword evidence="9" id="KW-1185">Reference proteome</keyword>
<dbReference type="Gene3D" id="2.40.440.10">
    <property type="entry name" value="L,D-transpeptidase catalytic domain-like"/>
    <property type="match status" value="1"/>
</dbReference>
<accession>A0ABV4E1H5</accession>
<evidence type="ECO:0000256" key="1">
    <source>
        <dbReference type="ARBA" id="ARBA00004752"/>
    </source>
</evidence>
<evidence type="ECO:0000256" key="6">
    <source>
        <dbReference type="PROSITE-ProRule" id="PRU01373"/>
    </source>
</evidence>